<sequence>MAVRPATASGDYSFFGAVRPDDLLRLDRRLPGGRTGRSSSVFIVIDDGDVGPGVNCTKDAPTASPSMSAVVI</sequence>
<name>Q6Z1J7_ORYSJ</name>
<organism evidence="1 2">
    <name type="scientific">Oryza sativa subsp. japonica</name>
    <name type="common">Rice</name>
    <dbReference type="NCBI Taxonomy" id="39947"/>
    <lineage>
        <taxon>Eukaryota</taxon>
        <taxon>Viridiplantae</taxon>
        <taxon>Streptophyta</taxon>
        <taxon>Embryophyta</taxon>
        <taxon>Tracheophyta</taxon>
        <taxon>Spermatophyta</taxon>
        <taxon>Magnoliopsida</taxon>
        <taxon>Liliopsida</taxon>
        <taxon>Poales</taxon>
        <taxon>Poaceae</taxon>
        <taxon>BOP clade</taxon>
        <taxon>Oryzoideae</taxon>
        <taxon>Oryzeae</taxon>
        <taxon>Oryzinae</taxon>
        <taxon>Oryza</taxon>
        <taxon>Oryza sativa</taxon>
    </lineage>
</organism>
<evidence type="ECO:0000313" key="1">
    <source>
        <dbReference type="EMBL" id="BAD03575.1"/>
    </source>
</evidence>
<dbReference type="EMBL" id="AP005416">
    <property type="protein sequence ID" value="BAD03575.1"/>
    <property type="molecule type" value="Genomic_DNA"/>
</dbReference>
<reference evidence="2" key="1">
    <citation type="journal article" date="2005" name="Nature">
        <title>The map-based sequence of the rice genome.</title>
        <authorList>
            <consortium name="International rice genome sequencing project (IRGSP)"/>
            <person name="Matsumoto T."/>
            <person name="Wu J."/>
            <person name="Kanamori H."/>
            <person name="Katayose Y."/>
            <person name="Fujisawa M."/>
            <person name="Namiki N."/>
            <person name="Mizuno H."/>
            <person name="Yamamoto K."/>
            <person name="Antonio B.A."/>
            <person name="Baba T."/>
            <person name="Sakata K."/>
            <person name="Nagamura Y."/>
            <person name="Aoki H."/>
            <person name="Arikawa K."/>
            <person name="Arita K."/>
            <person name="Bito T."/>
            <person name="Chiden Y."/>
            <person name="Fujitsuka N."/>
            <person name="Fukunaka R."/>
            <person name="Hamada M."/>
            <person name="Harada C."/>
            <person name="Hayashi A."/>
            <person name="Hijishita S."/>
            <person name="Honda M."/>
            <person name="Hosokawa S."/>
            <person name="Ichikawa Y."/>
            <person name="Idonuma A."/>
            <person name="Iijima M."/>
            <person name="Ikeda M."/>
            <person name="Ikeno M."/>
            <person name="Ito K."/>
            <person name="Ito S."/>
            <person name="Ito T."/>
            <person name="Ito Y."/>
            <person name="Ito Y."/>
            <person name="Iwabuchi A."/>
            <person name="Kamiya K."/>
            <person name="Karasawa W."/>
            <person name="Kurita K."/>
            <person name="Katagiri S."/>
            <person name="Kikuta A."/>
            <person name="Kobayashi H."/>
            <person name="Kobayashi N."/>
            <person name="Machita K."/>
            <person name="Maehara T."/>
            <person name="Masukawa M."/>
            <person name="Mizubayashi T."/>
            <person name="Mukai Y."/>
            <person name="Nagasaki H."/>
            <person name="Nagata Y."/>
            <person name="Naito S."/>
            <person name="Nakashima M."/>
            <person name="Nakama Y."/>
            <person name="Nakamichi Y."/>
            <person name="Nakamura M."/>
            <person name="Meguro A."/>
            <person name="Negishi M."/>
            <person name="Ohta I."/>
            <person name="Ohta T."/>
            <person name="Okamoto M."/>
            <person name="Ono N."/>
            <person name="Saji S."/>
            <person name="Sakaguchi M."/>
            <person name="Sakai K."/>
            <person name="Shibata M."/>
            <person name="Shimokawa T."/>
            <person name="Song J."/>
            <person name="Takazaki Y."/>
            <person name="Terasawa K."/>
            <person name="Tsugane M."/>
            <person name="Tsuji K."/>
            <person name="Ueda S."/>
            <person name="Waki K."/>
            <person name="Yamagata H."/>
            <person name="Yamamoto M."/>
            <person name="Yamamoto S."/>
            <person name="Yamane H."/>
            <person name="Yoshiki S."/>
            <person name="Yoshihara R."/>
            <person name="Yukawa K."/>
            <person name="Zhong H."/>
            <person name="Yano M."/>
            <person name="Yuan Q."/>
            <person name="Ouyang S."/>
            <person name="Liu J."/>
            <person name="Jones K.M."/>
            <person name="Gansberger K."/>
            <person name="Moffat K."/>
            <person name="Hill J."/>
            <person name="Bera J."/>
            <person name="Fadrosh D."/>
            <person name="Jin S."/>
            <person name="Johri S."/>
            <person name="Kim M."/>
            <person name="Overton L."/>
            <person name="Reardon M."/>
            <person name="Tsitrin T."/>
            <person name="Vuong H."/>
            <person name="Weaver B."/>
            <person name="Ciecko A."/>
            <person name="Tallon L."/>
            <person name="Jackson J."/>
            <person name="Pai G."/>
            <person name="Aken S.V."/>
            <person name="Utterback T."/>
            <person name="Reidmuller S."/>
            <person name="Feldblyum T."/>
            <person name="Hsiao J."/>
            <person name="Zismann V."/>
            <person name="Iobst S."/>
            <person name="de Vazeille A.R."/>
            <person name="Buell C.R."/>
            <person name="Ying K."/>
            <person name="Li Y."/>
            <person name="Lu T."/>
            <person name="Huang Y."/>
            <person name="Zhao Q."/>
            <person name="Feng Q."/>
            <person name="Zhang L."/>
            <person name="Zhu J."/>
            <person name="Weng Q."/>
            <person name="Mu J."/>
            <person name="Lu Y."/>
            <person name="Fan D."/>
            <person name="Liu Y."/>
            <person name="Guan J."/>
            <person name="Zhang Y."/>
            <person name="Yu S."/>
            <person name="Liu X."/>
            <person name="Zhang Y."/>
            <person name="Hong G."/>
            <person name="Han B."/>
            <person name="Choisne N."/>
            <person name="Demange N."/>
            <person name="Orjeda G."/>
            <person name="Samain S."/>
            <person name="Cattolico L."/>
            <person name="Pelletier E."/>
            <person name="Couloux A."/>
            <person name="Segurens B."/>
            <person name="Wincker P."/>
            <person name="D'Hont A."/>
            <person name="Scarpelli C."/>
            <person name="Weissenbach J."/>
            <person name="Salanoubat M."/>
            <person name="Quetier F."/>
            <person name="Yu Y."/>
            <person name="Kim H.R."/>
            <person name="Rambo T."/>
            <person name="Currie J."/>
            <person name="Collura K."/>
            <person name="Luo M."/>
            <person name="Yang T."/>
            <person name="Ammiraju J.S.S."/>
            <person name="Engler F."/>
            <person name="Soderlund C."/>
            <person name="Wing R.A."/>
            <person name="Palmer L.E."/>
            <person name="de la Bastide M."/>
            <person name="Spiegel L."/>
            <person name="Nascimento L."/>
            <person name="Zutavern T."/>
            <person name="O'Shaughnessy A."/>
            <person name="Dike S."/>
            <person name="Dedhia N."/>
            <person name="Preston R."/>
            <person name="Balija V."/>
            <person name="McCombie W.R."/>
            <person name="Chow T."/>
            <person name="Chen H."/>
            <person name="Chung M."/>
            <person name="Chen C."/>
            <person name="Shaw J."/>
            <person name="Wu H."/>
            <person name="Hsiao K."/>
            <person name="Chao Y."/>
            <person name="Chu M."/>
            <person name="Cheng C."/>
            <person name="Hour A."/>
            <person name="Lee P."/>
            <person name="Lin S."/>
            <person name="Lin Y."/>
            <person name="Liou J."/>
            <person name="Liu S."/>
            <person name="Hsing Y."/>
            <person name="Raghuvanshi S."/>
            <person name="Mohanty A."/>
            <person name="Bharti A.K."/>
            <person name="Gaur A."/>
            <person name="Gupta V."/>
            <person name="Kumar D."/>
            <person name="Ravi V."/>
            <person name="Vij S."/>
            <person name="Kapur A."/>
            <person name="Khurana P."/>
            <person name="Khurana P."/>
            <person name="Khurana J.P."/>
            <person name="Tyagi A.K."/>
            <person name="Gaikwad K."/>
            <person name="Singh A."/>
            <person name="Dalal V."/>
            <person name="Srivastava S."/>
            <person name="Dixit A."/>
            <person name="Pal A.K."/>
            <person name="Ghazi I.A."/>
            <person name="Yadav M."/>
            <person name="Pandit A."/>
            <person name="Bhargava A."/>
            <person name="Sureshbabu K."/>
            <person name="Batra K."/>
            <person name="Sharma T.R."/>
            <person name="Mohapatra T."/>
            <person name="Singh N.K."/>
            <person name="Messing J."/>
            <person name="Nelson A.B."/>
            <person name="Fuks G."/>
            <person name="Kavchok S."/>
            <person name="Keizer G."/>
            <person name="Linton E."/>
            <person name="Llaca V."/>
            <person name="Song R."/>
            <person name="Tanyolac B."/>
            <person name="Young S."/>
            <person name="Ho-Il K."/>
            <person name="Hahn J.H."/>
            <person name="Sangsakoo G."/>
            <person name="Vanavichit A."/>
            <person name="de Mattos Luiz.A.T."/>
            <person name="Zimmer P.D."/>
            <person name="Malone G."/>
            <person name="Dellagostin O."/>
            <person name="de Oliveira A.C."/>
            <person name="Bevan M."/>
            <person name="Bancroft I."/>
            <person name="Minx P."/>
            <person name="Cordum H."/>
            <person name="Wilson R."/>
            <person name="Cheng Z."/>
            <person name="Jin W."/>
            <person name="Jiang J."/>
            <person name="Leong S.A."/>
            <person name="Iwama H."/>
            <person name="Gojobori T."/>
            <person name="Itoh T."/>
            <person name="Niimura Y."/>
            <person name="Fujii Y."/>
            <person name="Habara T."/>
            <person name="Sakai H."/>
            <person name="Sato Y."/>
            <person name="Wilson G."/>
            <person name="Kumar K."/>
            <person name="McCouch S."/>
            <person name="Juretic N."/>
            <person name="Hoen D."/>
            <person name="Wright S."/>
            <person name="Bruskiewich R."/>
            <person name="Bureau T."/>
            <person name="Miyao A."/>
            <person name="Hirochika H."/>
            <person name="Nishikawa T."/>
            <person name="Kadowaki K."/>
            <person name="Sugiura M."/>
            <person name="Burr B."/>
            <person name="Sasaki T."/>
        </authorList>
    </citation>
    <scope>NUCLEOTIDE SEQUENCE [LARGE SCALE GENOMIC DNA]</scope>
    <source>
        <strain evidence="2">cv. Nipponbare</strain>
    </source>
</reference>
<protein>
    <submittedName>
        <fullName evidence="1">Uncharacterized protein</fullName>
    </submittedName>
</protein>
<accession>Q6Z1J7</accession>
<gene>
    <name evidence="1" type="primary">OSJNBb0094P23.27</name>
</gene>
<dbReference type="AlphaFoldDB" id="Q6Z1J7"/>
<evidence type="ECO:0000313" key="2">
    <source>
        <dbReference type="Proteomes" id="UP000000763"/>
    </source>
</evidence>
<reference evidence="2" key="2">
    <citation type="journal article" date="2008" name="Nucleic Acids Res.">
        <title>The rice annotation project database (RAP-DB): 2008 update.</title>
        <authorList>
            <consortium name="The rice annotation project (RAP)"/>
        </authorList>
    </citation>
    <scope>GENOME REANNOTATION</scope>
    <source>
        <strain evidence="2">cv. Nipponbare</strain>
    </source>
</reference>
<proteinExistence type="predicted"/>
<dbReference type="Proteomes" id="UP000000763">
    <property type="component" value="Chromosome 8"/>
</dbReference>